<dbReference type="Proteomes" id="UP000575469">
    <property type="component" value="Unassembled WGS sequence"/>
</dbReference>
<evidence type="ECO:0000313" key="3">
    <source>
        <dbReference type="EMBL" id="NMV41115.1"/>
    </source>
</evidence>
<protein>
    <recommendedName>
        <fullName evidence="2">KfrA N-terminal DNA-binding domain-containing protein</fullName>
    </recommendedName>
</protein>
<comment type="caution">
    <text evidence="3">The sequence shown here is derived from an EMBL/GenBank/DDBJ whole genome shotgun (WGS) entry which is preliminary data.</text>
</comment>
<keyword evidence="1" id="KW-0175">Coiled coil</keyword>
<evidence type="ECO:0000256" key="1">
    <source>
        <dbReference type="SAM" id="Coils"/>
    </source>
</evidence>
<dbReference type="AlphaFoldDB" id="A0A848P6Z6"/>
<feature type="domain" description="KfrA N-terminal DNA-binding" evidence="2">
    <location>
        <begin position="3"/>
        <end position="114"/>
    </location>
</feature>
<name>A0A848P6Z6_9RALS</name>
<dbReference type="EMBL" id="JABBZM010000029">
    <property type="protein sequence ID" value="NMV41115.1"/>
    <property type="molecule type" value="Genomic_DNA"/>
</dbReference>
<feature type="coiled-coil region" evidence="1">
    <location>
        <begin position="207"/>
        <end position="287"/>
    </location>
</feature>
<gene>
    <name evidence="3" type="ORF">HGR00_24680</name>
</gene>
<dbReference type="RefSeq" id="WP_169341471.1">
    <property type="nucleotide sequence ID" value="NZ_JABBZM010000029.1"/>
</dbReference>
<feature type="coiled-coil region" evidence="1">
    <location>
        <begin position="87"/>
        <end position="181"/>
    </location>
</feature>
<dbReference type="Pfam" id="PF11740">
    <property type="entry name" value="KfrA_N"/>
    <property type="match status" value="1"/>
</dbReference>
<sequence length="298" mass="32024">MHTQEQVFEAADRLAATGQEVTPASLREHLGGGSLTTIYKHHEAWTAARAAQTAPVVIEMPDTVKAAFAQCWNVAASEASKEIATIREKADAEVKTARRRLDEAVAAIAQLEAENETEAARADDLVRQLDEVRSASNAAATEAAAKEAALTATAEQLREQLAALKDELRHAHEDAAGLRSERDRLGATLEQVRADATAQATAQAERERALIQEAANAKAEAARLADQLKDQKARSVEVIGKLEASKQRIEAELMEARKEAKDATTKLARATGQLEALNSQVAEQAQVIRGFAPPKKGT</sequence>
<organism evidence="3 4">
    <name type="scientific">Ralstonia insidiosa</name>
    <dbReference type="NCBI Taxonomy" id="190721"/>
    <lineage>
        <taxon>Bacteria</taxon>
        <taxon>Pseudomonadati</taxon>
        <taxon>Pseudomonadota</taxon>
        <taxon>Betaproteobacteria</taxon>
        <taxon>Burkholderiales</taxon>
        <taxon>Burkholderiaceae</taxon>
        <taxon>Ralstonia</taxon>
    </lineage>
</organism>
<proteinExistence type="predicted"/>
<evidence type="ECO:0000313" key="4">
    <source>
        <dbReference type="Proteomes" id="UP000575469"/>
    </source>
</evidence>
<dbReference type="InterPro" id="IPR021104">
    <property type="entry name" value="KfrA_DNA-bd_N"/>
</dbReference>
<accession>A0A848P6Z6</accession>
<reference evidence="3 4" key="1">
    <citation type="submission" date="2020-04" db="EMBL/GenBank/DDBJ databases">
        <title>Ralstonia insidiosa genome sequencing and assembly.</title>
        <authorList>
            <person name="Martins R.C.R."/>
            <person name="Perdigao-Neto L.V."/>
            <person name="Levin A.S.S."/>
            <person name="Costa S.F."/>
        </authorList>
    </citation>
    <scope>NUCLEOTIDE SEQUENCE [LARGE SCALE GENOMIC DNA]</scope>
    <source>
        <strain evidence="3 4">5047</strain>
    </source>
</reference>
<evidence type="ECO:0000259" key="2">
    <source>
        <dbReference type="Pfam" id="PF11740"/>
    </source>
</evidence>